<sequence>MKNKKIPQVPECIIFNHDTVLLNTETIIISVLLDKAEEHGINIELDEAVRLFSEKGIEQNIILLKNLFEINLPVDFEKELEEKIYTELRQGLEPKEGVKEMLELLKTPFCIVSDIPRGKIELNLKSTNLHHFFPPEKTFTTCGITNSNPNNRLYLDAAKTMGYQPKQCVVIVDNISEIKDRIKDGFNVYGLTNGFNKKGMTDMGAVVFEEINQLSKLLKIV</sequence>
<evidence type="ECO:0000256" key="1">
    <source>
        <dbReference type="ARBA" id="ARBA00001946"/>
    </source>
</evidence>
<name>A0A9X2ZBB0_9FLAO</name>
<dbReference type="InterPro" id="IPR023198">
    <property type="entry name" value="PGP-like_dom2"/>
</dbReference>
<dbReference type="InterPro" id="IPR041492">
    <property type="entry name" value="HAD_2"/>
</dbReference>
<evidence type="ECO:0000313" key="6">
    <source>
        <dbReference type="Proteomes" id="UP001151079"/>
    </source>
</evidence>
<dbReference type="InterPro" id="IPR051600">
    <property type="entry name" value="Beta-PGM-like"/>
</dbReference>
<proteinExistence type="inferred from homology"/>
<comment type="caution">
    <text evidence="5">The sequence shown here is derived from an EMBL/GenBank/DDBJ whole genome shotgun (WGS) entry which is preliminary data.</text>
</comment>
<comment type="cofactor">
    <cofactor evidence="1">
        <name>Mg(2+)</name>
        <dbReference type="ChEBI" id="CHEBI:18420"/>
    </cofactor>
</comment>
<dbReference type="Gene3D" id="3.40.50.1000">
    <property type="entry name" value="HAD superfamily/HAD-like"/>
    <property type="match status" value="1"/>
</dbReference>
<evidence type="ECO:0000256" key="2">
    <source>
        <dbReference type="ARBA" id="ARBA00006171"/>
    </source>
</evidence>
<dbReference type="EMBL" id="JAOZEW010000005">
    <property type="protein sequence ID" value="MCV9927290.1"/>
    <property type="molecule type" value="Genomic_DNA"/>
</dbReference>
<reference evidence="5" key="1">
    <citation type="submission" date="2022-10" db="EMBL/GenBank/DDBJ databases">
        <title>Two novel species of Flavobacterium.</title>
        <authorList>
            <person name="Liu Q."/>
            <person name="Xin Y.-H."/>
        </authorList>
    </citation>
    <scope>NUCLEOTIDE SEQUENCE</scope>
    <source>
        <strain evidence="5">LS1R49</strain>
    </source>
</reference>
<dbReference type="InterPro" id="IPR023214">
    <property type="entry name" value="HAD_sf"/>
</dbReference>
<keyword evidence="6" id="KW-1185">Reference proteome</keyword>
<protein>
    <submittedName>
        <fullName evidence="5">HAD family phosphatase</fullName>
    </submittedName>
</protein>
<dbReference type="InterPro" id="IPR036412">
    <property type="entry name" value="HAD-like_sf"/>
</dbReference>
<evidence type="ECO:0000256" key="3">
    <source>
        <dbReference type="ARBA" id="ARBA00022723"/>
    </source>
</evidence>
<dbReference type="PANTHER" id="PTHR46193:SF10">
    <property type="entry name" value="6-PHOSPHOGLUCONATE PHOSPHATASE"/>
    <property type="match status" value="1"/>
</dbReference>
<keyword evidence="4" id="KW-0460">Magnesium</keyword>
<organism evidence="5 6">
    <name type="scientific">Flavobacterium shii</name>
    <dbReference type="NCBI Taxonomy" id="2987687"/>
    <lineage>
        <taxon>Bacteria</taxon>
        <taxon>Pseudomonadati</taxon>
        <taxon>Bacteroidota</taxon>
        <taxon>Flavobacteriia</taxon>
        <taxon>Flavobacteriales</taxon>
        <taxon>Flavobacteriaceae</taxon>
        <taxon>Flavobacterium</taxon>
    </lineage>
</organism>
<evidence type="ECO:0000313" key="5">
    <source>
        <dbReference type="EMBL" id="MCV9927290.1"/>
    </source>
</evidence>
<dbReference type="SUPFAM" id="SSF56784">
    <property type="entry name" value="HAD-like"/>
    <property type="match status" value="1"/>
</dbReference>
<dbReference type="Gene3D" id="1.10.150.240">
    <property type="entry name" value="Putative phosphatase, domain 2"/>
    <property type="match status" value="1"/>
</dbReference>
<keyword evidence="3" id="KW-0479">Metal-binding</keyword>
<dbReference type="GO" id="GO:0046872">
    <property type="term" value="F:metal ion binding"/>
    <property type="evidence" value="ECO:0007669"/>
    <property type="project" value="UniProtKB-KW"/>
</dbReference>
<dbReference type="Pfam" id="PF13419">
    <property type="entry name" value="HAD_2"/>
    <property type="match status" value="1"/>
</dbReference>
<accession>A0A9X2ZBB0</accession>
<gene>
    <name evidence="5" type="ORF">OIU83_06480</name>
</gene>
<evidence type="ECO:0000256" key="4">
    <source>
        <dbReference type="ARBA" id="ARBA00022842"/>
    </source>
</evidence>
<dbReference type="RefSeq" id="WP_264205458.1">
    <property type="nucleotide sequence ID" value="NZ_JAOZEW010000005.1"/>
</dbReference>
<dbReference type="Proteomes" id="UP001151079">
    <property type="component" value="Unassembled WGS sequence"/>
</dbReference>
<dbReference type="GO" id="GO:0003824">
    <property type="term" value="F:catalytic activity"/>
    <property type="evidence" value="ECO:0007669"/>
    <property type="project" value="UniProtKB-ARBA"/>
</dbReference>
<dbReference type="AlphaFoldDB" id="A0A9X2ZBB0"/>
<dbReference type="PANTHER" id="PTHR46193">
    <property type="entry name" value="6-PHOSPHOGLUCONATE PHOSPHATASE"/>
    <property type="match status" value="1"/>
</dbReference>
<comment type="similarity">
    <text evidence="2">Belongs to the HAD-like hydrolase superfamily. CbbY/CbbZ/Gph/YieH family.</text>
</comment>